<gene>
    <name evidence="1" type="ORF">A5810_002932</name>
</gene>
<comment type="caution">
    <text evidence="1">The sequence shown here is derived from an EMBL/GenBank/DDBJ whole genome shotgun (WGS) entry which is preliminary data.</text>
</comment>
<feature type="non-terminal residue" evidence="1">
    <location>
        <position position="29"/>
    </location>
</feature>
<accession>A0A242B0C3</accession>
<dbReference type="EMBL" id="NGKW01000011">
    <property type="protein sequence ID" value="OTN86771.1"/>
    <property type="molecule type" value="Genomic_DNA"/>
</dbReference>
<proteinExistence type="predicted"/>
<evidence type="ECO:0000313" key="2">
    <source>
        <dbReference type="Proteomes" id="UP000194885"/>
    </source>
</evidence>
<reference evidence="1 2" key="1">
    <citation type="submission" date="2017-05" db="EMBL/GenBank/DDBJ databases">
        <title>The Genome Sequence of Enterococcus faecium 7H8_DIV0219.</title>
        <authorList>
            <consortium name="The Broad Institute Genomics Platform"/>
            <consortium name="The Broad Institute Genomic Center for Infectious Diseases"/>
            <person name="Earl A."/>
            <person name="Manson A."/>
            <person name="Schwartman J."/>
            <person name="Gilmore M."/>
            <person name="Abouelleil A."/>
            <person name="Cao P."/>
            <person name="Chapman S."/>
            <person name="Cusick C."/>
            <person name="Shea T."/>
            <person name="Young S."/>
            <person name="Neafsey D."/>
            <person name="Nusbaum C."/>
            <person name="Birren B."/>
        </authorList>
    </citation>
    <scope>NUCLEOTIDE SEQUENCE [LARGE SCALE GENOMIC DNA]</scope>
    <source>
        <strain evidence="1 2">7H8_DIV0219</strain>
    </source>
</reference>
<dbReference type="AlphaFoldDB" id="A0A242B0C3"/>
<name>A0A242B0C3_ENTFC</name>
<evidence type="ECO:0000313" key="1">
    <source>
        <dbReference type="EMBL" id="OTN86771.1"/>
    </source>
</evidence>
<organism evidence="1 2">
    <name type="scientific">Enterococcus faecium</name>
    <name type="common">Streptococcus faecium</name>
    <dbReference type="NCBI Taxonomy" id="1352"/>
    <lineage>
        <taxon>Bacteria</taxon>
        <taxon>Bacillati</taxon>
        <taxon>Bacillota</taxon>
        <taxon>Bacilli</taxon>
        <taxon>Lactobacillales</taxon>
        <taxon>Enterococcaceae</taxon>
        <taxon>Enterococcus</taxon>
    </lineage>
</organism>
<dbReference type="Proteomes" id="UP000194885">
    <property type="component" value="Unassembled WGS sequence"/>
</dbReference>
<protein>
    <submittedName>
        <fullName evidence="1">Uncharacterized protein</fullName>
    </submittedName>
</protein>
<sequence length="29" mass="3108">MKKSLTLLIVVLTIIGSGLFIGKSLFSNN</sequence>